<dbReference type="EMBL" id="BMIP01000006">
    <property type="protein sequence ID" value="GGD75808.1"/>
    <property type="molecule type" value="Genomic_DNA"/>
</dbReference>
<proteinExistence type="predicted"/>
<reference evidence="13" key="2">
    <citation type="submission" date="2020-09" db="EMBL/GenBank/DDBJ databases">
        <authorList>
            <person name="Sun Q."/>
            <person name="Zhou Y."/>
        </authorList>
    </citation>
    <scope>NUCLEOTIDE SEQUENCE</scope>
    <source>
        <strain evidence="13">CGMCC 1.15360</strain>
    </source>
</reference>
<evidence type="ECO:0000259" key="12">
    <source>
        <dbReference type="PROSITE" id="PS50112"/>
    </source>
</evidence>
<dbReference type="InterPro" id="IPR035965">
    <property type="entry name" value="PAS-like_dom_sf"/>
</dbReference>
<dbReference type="InterPro" id="IPR036890">
    <property type="entry name" value="HATPase_C_sf"/>
</dbReference>
<dbReference type="InterPro" id="IPR005467">
    <property type="entry name" value="His_kinase_dom"/>
</dbReference>
<dbReference type="SMART" id="SM00091">
    <property type="entry name" value="PAS"/>
    <property type="match status" value="3"/>
</dbReference>
<dbReference type="PANTHER" id="PTHR43065">
    <property type="entry name" value="SENSOR HISTIDINE KINASE"/>
    <property type="match status" value="1"/>
</dbReference>
<sequence length="633" mass="69795">MRADLKETAPSFFPEELVGLMLGQVPASFALFDADLNYIRCSDRWLIENQLEGRDPAGHSLYEICPVDAEALRSCHQAVLKGETVSSELERCRRRDGRIDWLRWSMAPWHGSDGQVAGILITNEVPTASLEDQLRTHLLDEELSLFIDIADQFALCMLDDSGHVTIWNAGAERMFGWSEAEALGMPLSRTFEAGERDRQVPQRQLDLARSNGTFRDRGWRVRKDGSVFLADITISLIERDGALPGGFGQIVRDITVEDTQSRSLEASSVLLNSILETVPDALIVIDERGIILSFSKAAEELFGYGPDEAVGQNVSMLMPMPERKEHDGYLARYRQTGVPHIIGSHRRLMGQRKDGAIFPLELRVGEAFGGGRRLFAGFLHDLSTSEATEARLHETRRELAQMARLSEMGTLATAIAHDLNQPLMAIGNIVQTCAQTIRDGDAAALAHMADALDEAGAEAMRAGEMIKRLRRFLSRGELERTEEDPAAIAREACELATRDATYRGIEWSLYLDDNPARILIDRVQIQQVLINLVRNAIEAIDHGGHIAVAVTRDGHDICFSVTDDGPGIAPDREDKLFTPFSTTKQTGMGLGLAICRTVVESHGGSMWHQRVASGGASFLFTIPAHDGESVDGT</sequence>
<evidence type="ECO:0000256" key="2">
    <source>
        <dbReference type="ARBA" id="ARBA00012438"/>
    </source>
</evidence>
<keyword evidence="6" id="KW-0418">Kinase</keyword>
<dbReference type="InterPro" id="IPR001610">
    <property type="entry name" value="PAC"/>
</dbReference>
<dbReference type="SUPFAM" id="SSF55874">
    <property type="entry name" value="ATPase domain of HSP90 chaperone/DNA topoisomerase II/histidine kinase"/>
    <property type="match status" value="1"/>
</dbReference>
<evidence type="ECO:0000256" key="4">
    <source>
        <dbReference type="ARBA" id="ARBA00022679"/>
    </source>
</evidence>
<keyword evidence="5" id="KW-0547">Nucleotide-binding</keyword>
<comment type="catalytic activity">
    <reaction evidence="1">
        <text>ATP + protein L-histidine = ADP + protein N-phospho-L-histidine.</text>
        <dbReference type="EC" id="2.7.13.3"/>
    </reaction>
</comment>
<dbReference type="InterPro" id="IPR003594">
    <property type="entry name" value="HATPase_dom"/>
</dbReference>
<dbReference type="FunFam" id="3.30.450.20:FF:000060">
    <property type="entry name" value="Sensor protein FixL"/>
    <property type="match status" value="1"/>
</dbReference>
<evidence type="ECO:0000256" key="1">
    <source>
        <dbReference type="ARBA" id="ARBA00000085"/>
    </source>
</evidence>
<dbReference type="Gene3D" id="3.30.565.10">
    <property type="entry name" value="Histidine kinase-like ATPase, C-terminal domain"/>
    <property type="match status" value="1"/>
</dbReference>
<dbReference type="CDD" id="cd00130">
    <property type="entry name" value="PAS"/>
    <property type="match status" value="3"/>
</dbReference>
<evidence type="ECO:0000256" key="7">
    <source>
        <dbReference type="ARBA" id="ARBA00022840"/>
    </source>
</evidence>
<dbReference type="InterPro" id="IPR036097">
    <property type="entry name" value="HisK_dim/P_sf"/>
</dbReference>
<dbReference type="SUPFAM" id="SSF55785">
    <property type="entry name" value="PYP-like sensor domain (PAS domain)"/>
    <property type="match status" value="3"/>
</dbReference>
<dbReference type="SMART" id="SM00086">
    <property type="entry name" value="PAC"/>
    <property type="match status" value="3"/>
</dbReference>
<dbReference type="Gene3D" id="1.10.287.130">
    <property type="match status" value="1"/>
</dbReference>
<keyword evidence="8" id="KW-0902">Two-component regulatory system</keyword>
<dbReference type="Pfam" id="PF02518">
    <property type="entry name" value="HATPase_c"/>
    <property type="match status" value="1"/>
</dbReference>
<keyword evidence="3" id="KW-0597">Phosphoprotein</keyword>
<keyword evidence="14" id="KW-1185">Reference proteome</keyword>
<dbReference type="PANTHER" id="PTHR43065:SF10">
    <property type="entry name" value="PEROXIDE STRESS-ACTIVATED HISTIDINE KINASE MAK3"/>
    <property type="match status" value="1"/>
</dbReference>
<dbReference type="GO" id="GO:0006355">
    <property type="term" value="P:regulation of DNA-templated transcription"/>
    <property type="evidence" value="ECO:0007669"/>
    <property type="project" value="InterPro"/>
</dbReference>
<dbReference type="InterPro" id="IPR013767">
    <property type="entry name" value="PAS_fold"/>
</dbReference>
<evidence type="ECO:0000256" key="10">
    <source>
        <dbReference type="ARBA" id="ARBA00070616"/>
    </source>
</evidence>
<name>A0A916Z5M9_9SPHN</name>
<feature type="domain" description="Histidine kinase" evidence="11">
    <location>
        <begin position="414"/>
        <end position="626"/>
    </location>
</feature>
<evidence type="ECO:0000313" key="13">
    <source>
        <dbReference type="EMBL" id="GGD75808.1"/>
    </source>
</evidence>
<dbReference type="InterPro" id="IPR013656">
    <property type="entry name" value="PAS_4"/>
</dbReference>
<organism evidence="13 14">
    <name type="scientific">Croceicoccus mobilis</name>
    <dbReference type="NCBI Taxonomy" id="1703339"/>
    <lineage>
        <taxon>Bacteria</taxon>
        <taxon>Pseudomonadati</taxon>
        <taxon>Pseudomonadota</taxon>
        <taxon>Alphaproteobacteria</taxon>
        <taxon>Sphingomonadales</taxon>
        <taxon>Erythrobacteraceae</taxon>
        <taxon>Croceicoccus</taxon>
    </lineage>
</organism>
<dbReference type="InterPro" id="IPR004358">
    <property type="entry name" value="Sig_transdc_His_kin-like_C"/>
</dbReference>
<evidence type="ECO:0000313" key="14">
    <source>
        <dbReference type="Proteomes" id="UP000612349"/>
    </source>
</evidence>
<evidence type="ECO:0000256" key="3">
    <source>
        <dbReference type="ARBA" id="ARBA00022553"/>
    </source>
</evidence>
<feature type="domain" description="PAS" evidence="12">
    <location>
        <begin position="157"/>
        <end position="184"/>
    </location>
</feature>
<dbReference type="PRINTS" id="PR00344">
    <property type="entry name" value="BCTRLSENSOR"/>
</dbReference>
<dbReference type="InterPro" id="IPR000014">
    <property type="entry name" value="PAS"/>
</dbReference>
<gene>
    <name evidence="13" type="ORF">GCM10010990_26760</name>
</gene>
<dbReference type="GO" id="GO:0000155">
    <property type="term" value="F:phosphorelay sensor kinase activity"/>
    <property type="evidence" value="ECO:0007669"/>
    <property type="project" value="InterPro"/>
</dbReference>
<evidence type="ECO:0000256" key="9">
    <source>
        <dbReference type="ARBA" id="ARBA00059827"/>
    </source>
</evidence>
<evidence type="ECO:0000256" key="5">
    <source>
        <dbReference type="ARBA" id="ARBA00022741"/>
    </source>
</evidence>
<feature type="domain" description="PAS" evidence="12">
    <location>
        <begin position="267"/>
        <end position="325"/>
    </location>
</feature>
<dbReference type="Proteomes" id="UP000612349">
    <property type="component" value="Unassembled WGS sequence"/>
</dbReference>
<dbReference type="NCBIfam" id="TIGR00229">
    <property type="entry name" value="sensory_box"/>
    <property type="match status" value="2"/>
</dbReference>
<dbReference type="Pfam" id="PF00989">
    <property type="entry name" value="PAS"/>
    <property type="match status" value="2"/>
</dbReference>
<dbReference type="Pfam" id="PF08448">
    <property type="entry name" value="PAS_4"/>
    <property type="match status" value="1"/>
</dbReference>
<dbReference type="SUPFAM" id="SSF47384">
    <property type="entry name" value="Homodimeric domain of signal transducing histidine kinase"/>
    <property type="match status" value="1"/>
</dbReference>
<dbReference type="EC" id="2.7.13.3" evidence="2"/>
<dbReference type="Gene3D" id="3.30.450.20">
    <property type="entry name" value="PAS domain"/>
    <property type="match status" value="3"/>
</dbReference>
<dbReference type="PROSITE" id="PS50112">
    <property type="entry name" value="PAS"/>
    <property type="match status" value="2"/>
</dbReference>
<dbReference type="PROSITE" id="PS50109">
    <property type="entry name" value="HIS_KIN"/>
    <property type="match status" value="1"/>
</dbReference>
<keyword evidence="4" id="KW-0808">Transferase</keyword>
<evidence type="ECO:0000259" key="11">
    <source>
        <dbReference type="PROSITE" id="PS50109"/>
    </source>
</evidence>
<reference evidence="13" key="1">
    <citation type="journal article" date="2014" name="Int. J. Syst. Evol. Microbiol.">
        <title>Complete genome sequence of Corynebacterium casei LMG S-19264T (=DSM 44701T), isolated from a smear-ripened cheese.</title>
        <authorList>
            <consortium name="US DOE Joint Genome Institute (JGI-PGF)"/>
            <person name="Walter F."/>
            <person name="Albersmeier A."/>
            <person name="Kalinowski J."/>
            <person name="Ruckert C."/>
        </authorList>
    </citation>
    <scope>NUCLEOTIDE SEQUENCE</scope>
    <source>
        <strain evidence="13">CGMCC 1.15360</strain>
    </source>
</reference>
<accession>A0A916Z5M9</accession>
<evidence type="ECO:0000256" key="6">
    <source>
        <dbReference type="ARBA" id="ARBA00022777"/>
    </source>
</evidence>
<keyword evidence="7" id="KW-0067">ATP-binding</keyword>
<dbReference type="GO" id="GO:0005524">
    <property type="term" value="F:ATP binding"/>
    <property type="evidence" value="ECO:0007669"/>
    <property type="project" value="UniProtKB-KW"/>
</dbReference>
<comment type="caution">
    <text evidence="13">The sequence shown here is derived from an EMBL/GenBank/DDBJ whole genome shotgun (WGS) entry which is preliminary data.</text>
</comment>
<protein>
    <recommendedName>
        <fullName evidence="10">Sensor protein FixL</fullName>
        <ecNumber evidence="2">2.7.13.3</ecNumber>
    </recommendedName>
</protein>
<dbReference type="SMART" id="SM00387">
    <property type="entry name" value="HATPase_c"/>
    <property type="match status" value="1"/>
</dbReference>
<comment type="function">
    <text evidence="9">Putative oxygen sensor; modulates the activity of FixJ, a transcriptional activator of nitrogen fixation fixK gene. FixL probably acts as a kinase that phosphorylates FixJ.</text>
</comment>
<dbReference type="AlphaFoldDB" id="A0A916Z5M9"/>
<evidence type="ECO:0000256" key="8">
    <source>
        <dbReference type="ARBA" id="ARBA00023012"/>
    </source>
</evidence>